<accession>A0A4W3HI71</accession>
<protein>
    <recommendedName>
        <fullName evidence="2">C2H2-type domain-containing protein</fullName>
    </recommendedName>
</protein>
<reference evidence="3" key="4">
    <citation type="submission" date="2025-08" db="UniProtKB">
        <authorList>
            <consortium name="Ensembl"/>
        </authorList>
    </citation>
    <scope>IDENTIFICATION</scope>
</reference>
<reference evidence="3" key="5">
    <citation type="submission" date="2025-09" db="UniProtKB">
        <authorList>
            <consortium name="Ensembl"/>
        </authorList>
    </citation>
    <scope>IDENTIFICATION</scope>
</reference>
<keyword evidence="1" id="KW-0479">Metal-binding</keyword>
<feature type="domain" description="C2H2-type" evidence="2">
    <location>
        <begin position="2"/>
        <end position="30"/>
    </location>
</feature>
<reference evidence="4" key="3">
    <citation type="journal article" date="2014" name="Nature">
        <title>Elephant shark genome provides unique insights into gnathostome evolution.</title>
        <authorList>
            <consortium name="International Elephant Shark Genome Sequencing Consortium"/>
            <person name="Venkatesh B."/>
            <person name="Lee A.P."/>
            <person name="Ravi V."/>
            <person name="Maurya A.K."/>
            <person name="Lian M.M."/>
            <person name="Swann J.B."/>
            <person name="Ohta Y."/>
            <person name="Flajnik M.F."/>
            <person name="Sutoh Y."/>
            <person name="Kasahara M."/>
            <person name="Hoon S."/>
            <person name="Gangu V."/>
            <person name="Roy S.W."/>
            <person name="Irimia M."/>
            <person name="Korzh V."/>
            <person name="Kondrychyn I."/>
            <person name="Lim Z.W."/>
            <person name="Tay B.H."/>
            <person name="Tohari S."/>
            <person name="Kong K.W."/>
            <person name="Ho S."/>
            <person name="Lorente-Galdos B."/>
            <person name="Quilez J."/>
            <person name="Marques-Bonet T."/>
            <person name="Raney B.J."/>
            <person name="Ingham P.W."/>
            <person name="Tay A."/>
            <person name="Hillier L.W."/>
            <person name="Minx P."/>
            <person name="Boehm T."/>
            <person name="Wilson R.K."/>
            <person name="Brenner S."/>
            <person name="Warren W.C."/>
        </authorList>
    </citation>
    <scope>NUCLEOTIDE SEQUENCE [LARGE SCALE GENOMIC DNA]</scope>
</reference>
<dbReference type="STRING" id="7868.ENSCMIP00000016753"/>
<reference evidence="4" key="2">
    <citation type="journal article" date="2007" name="PLoS Biol.">
        <title>Survey sequencing and comparative analysis of the elephant shark (Callorhinchus milii) genome.</title>
        <authorList>
            <person name="Venkatesh B."/>
            <person name="Kirkness E.F."/>
            <person name="Loh Y.H."/>
            <person name="Halpern A.L."/>
            <person name="Lee A.P."/>
            <person name="Johnson J."/>
            <person name="Dandona N."/>
            <person name="Viswanathan L.D."/>
            <person name="Tay A."/>
            <person name="Venter J.C."/>
            <person name="Strausberg R.L."/>
            <person name="Brenner S."/>
        </authorList>
    </citation>
    <scope>NUCLEOTIDE SEQUENCE [LARGE SCALE GENOMIC DNA]</scope>
</reference>
<organism evidence="3 4">
    <name type="scientific">Callorhinchus milii</name>
    <name type="common">Ghost shark</name>
    <dbReference type="NCBI Taxonomy" id="7868"/>
    <lineage>
        <taxon>Eukaryota</taxon>
        <taxon>Metazoa</taxon>
        <taxon>Chordata</taxon>
        <taxon>Craniata</taxon>
        <taxon>Vertebrata</taxon>
        <taxon>Chondrichthyes</taxon>
        <taxon>Holocephali</taxon>
        <taxon>Chimaeriformes</taxon>
        <taxon>Callorhinchidae</taxon>
        <taxon>Callorhinchus</taxon>
    </lineage>
</organism>
<dbReference type="InterPro" id="IPR013087">
    <property type="entry name" value="Znf_C2H2_type"/>
</dbReference>
<evidence type="ECO:0000256" key="1">
    <source>
        <dbReference type="PROSITE-ProRule" id="PRU00042"/>
    </source>
</evidence>
<evidence type="ECO:0000259" key="2">
    <source>
        <dbReference type="PROSITE" id="PS50157"/>
    </source>
</evidence>
<dbReference type="PROSITE" id="PS50157">
    <property type="entry name" value="ZINC_FINGER_C2H2_2"/>
    <property type="match status" value="2"/>
</dbReference>
<dbReference type="Proteomes" id="UP000314986">
    <property type="component" value="Unassembled WGS sequence"/>
</dbReference>
<proteinExistence type="predicted"/>
<name>A0A4W3HI71_CALMI</name>
<dbReference type="Ensembl" id="ENSCMIT00000017085.1">
    <property type="protein sequence ID" value="ENSCMIP00000016753.1"/>
    <property type="gene ID" value="ENSCMIG00000008039.1"/>
</dbReference>
<dbReference type="Gene3D" id="3.30.160.60">
    <property type="entry name" value="Classic Zinc Finger"/>
    <property type="match status" value="1"/>
</dbReference>
<keyword evidence="1" id="KW-0863">Zinc-finger</keyword>
<feature type="domain" description="C2H2-type" evidence="2">
    <location>
        <begin position="44"/>
        <end position="68"/>
    </location>
</feature>
<dbReference type="InParanoid" id="A0A4W3HI71"/>
<keyword evidence="4" id="KW-1185">Reference proteome</keyword>
<dbReference type="PROSITE" id="PS00028">
    <property type="entry name" value="ZINC_FINGER_C2H2_1"/>
    <property type="match status" value="2"/>
</dbReference>
<reference evidence="4" key="1">
    <citation type="journal article" date="2006" name="Science">
        <title>Ancient noncoding elements conserved in the human genome.</title>
        <authorList>
            <person name="Venkatesh B."/>
            <person name="Kirkness E.F."/>
            <person name="Loh Y.H."/>
            <person name="Halpern A.L."/>
            <person name="Lee A.P."/>
            <person name="Johnson J."/>
            <person name="Dandona N."/>
            <person name="Viswanathan L.D."/>
            <person name="Tay A."/>
            <person name="Venter J.C."/>
            <person name="Strausberg R.L."/>
            <person name="Brenner S."/>
        </authorList>
    </citation>
    <scope>NUCLEOTIDE SEQUENCE [LARGE SCALE GENOMIC DNA]</scope>
</reference>
<evidence type="ECO:0000313" key="4">
    <source>
        <dbReference type="Proteomes" id="UP000314986"/>
    </source>
</evidence>
<sequence length="152" mass="16869">MLTCETCEETFANLGLLHTHMKSQHLALQHHVSTEHAAEQGRTFLCGDCTQHFNSQQALEEHQRNEHSSILFTEAQEAAQMVNVQVVQTTEQLATTEQVVTLEEAQLSGVGPQLFVSLPDSHKHFVGSHEIVALNVEELLDGTVTLIWGDSQ</sequence>
<evidence type="ECO:0000313" key="3">
    <source>
        <dbReference type="Ensembl" id="ENSCMIP00000016753.1"/>
    </source>
</evidence>
<dbReference type="SMART" id="SM00355">
    <property type="entry name" value="ZnF_C2H2"/>
    <property type="match status" value="2"/>
</dbReference>
<dbReference type="GO" id="GO:0008270">
    <property type="term" value="F:zinc ion binding"/>
    <property type="evidence" value="ECO:0007669"/>
    <property type="project" value="UniProtKB-KW"/>
</dbReference>
<keyword evidence="1" id="KW-0862">Zinc</keyword>
<dbReference type="AlphaFoldDB" id="A0A4W3HI71"/>
<dbReference type="Pfam" id="PF00096">
    <property type="entry name" value="zf-C2H2"/>
    <property type="match status" value="2"/>
</dbReference>